<evidence type="ECO:0000313" key="4">
    <source>
        <dbReference type="Proteomes" id="UP000465062"/>
    </source>
</evidence>
<dbReference type="RefSeq" id="WP_159362954.1">
    <property type="nucleotide sequence ID" value="NZ_CP047394.1"/>
</dbReference>
<dbReference type="AlphaFoldDB" id="A0A6I6UJV1"/>
<protein>
    <submittedName>
        <fullName evidence="3">DUF4047 domain-containing protein</fullName>
    </submittedName>
</protein>
<evidence type="ECO:0000313" key="3">
    <source>
        <dbReference type="EMBL" id="QHE63275.1"/>
    </source>
</evidence>
<dbReference type="KEGG" id="bvq:FHE72_21510"/>
<keyword evidence="2" id="KW-0732">Signal</keyword>
<dbReference type="Proteomes" id="UP000465062">
    <property type="component" value="Chromosome"/>
</dbReference>
<evidence type="ECO:0000256" key="2">
    <source>
        <dbReference type="SAM" id="SignalP"/>
    </source>
</evidence>
<organism evidence="3 4">
    <name type="scientific">Rossellomorea vietnamensis</name>
    <dbReference type="NCBI Taxonomy" id="218284"/>
    <lineage>
        <taxon>Bacteria</taxon>
        <taxon>Bacillati</taxon>
        <taxon>Bacillota</taxon>
        <taxon>Bacilli</taxon>
        <taxon>Bacillales</taxon>
        <taxon>Bacillaceae</taxon>
        <taxon>Rossellomorea</taxon>
    </lineage>
</organism>
<name>A0A6I6UJV1_9BACI</name>
<reference evidence="3 4" key="1">
    <citation type="submission" date="2019-06" db="EMBL/GenBank/DDBJ databases">
        <title>An operon consisting of a P-type ATPase gene and a transcriptional regular gene given the different cadmium resistance in Bacillus vietamensis 151-6 and Bacillus marisflavi 151-25.</title>
        <authorList>
            <person name="Yu X."/>
        </authorList>
    </citation>
    <scope>NUCLEOTIDE SEQUENCE [LARGE SCALE GENOMIC DNA]</scope>
    <source>
        <strain evidence="3 4">151-6</strain>
    </source>
</reference>
<gene>
    <name evidence="3" type="ORF">FHE72_21510</name>
</gene>
<accession>A0A6I6UJV1</accession>
<sequence>MRRRIHQTILLPSLCCMAFYAGTQLVGETEAAFTSQASPDSITMNAAFVFPATIHELEDRAEKVAESMGGNVKTIVPPSPGASKEELQRQLDEVTAMEEELSRQMGILQQLYEEVSTYYREIQKQTEIHTYDYVREGFEHVDTMLKSVQAIVDFSQIEEIRSTILVQMEELKDQEQPSEIQTNSETEKSSTDQPQTNPDLDISDSQDEMTNEVKTDITEEASNDNPNDKQVTAHEEETVEDCE</sequence>
<feature type="chain" id="PRO_5039697829" evidence="2">
    <location>
        <begin position="22"/>
        <end position="243"/>
    </location>
</feature>
<evidence type="ECO:0000256" key="1">
    <source>
        <dbReference type="SAM" id="MobiDB-lite"/>
    </source>
</evidence>
<proteinExistence type="predicted"/>
<feature type="compositionally biased region" description="Acidic residues" evidence="1">
    <location>
        <begin position="201"/>
        <end position="210"/>
    </location>
</feature>
<feature type="signal peptide" evidence="2">
    <location>
        <begin position="1"/>
        <end position="21"/>
    </location>
</feature>
<dbReference type="EMBL" id="CP047394">
    <property type="protein sequence ID" value="QHE63275.1"/>
    <property type="molecule type" value="Genomic_DNA"/>
</dbReference>
<feature type="region of interest" description="Disordered" evidence="1">
    <location>
        <begin position="171"/>
        <end position="243"/>
    </location>
</feature>